<evidence type="ECO:0000313" key="4">
    <source>
        <dbReference type="Proteomes" id="UP000256999"/>
    </source>
</evidence>
<feature type="domain" description="AB hydrolase-1" evidence="2">
    <location>
        <begin position="40"/>
        <end position="319"/>
    </location>
</feature>
<dbReference type="Proteomes" id="UP000256999">
    <property type="component" value="Unassembled WGS sequence"/>
</dbReference>
<keyword evidence="1 3" id="KW-0378">Hydrolase</keyword>
<evidence type="ECO:0000313" key="3">
    <source>
        <dbReference type="EMBL" id="REL35593.1"/>
    </source>
</evidence>
<gene>
    <name evidence="3" type="ORF">DXX92_09635</name>
</gene>
<dbReference type="SUPFAM" id="SSF53474">
    <property type="entry name" value="alpha/beta-Hydrolases"/>
    <property type="match status" value="1"/>
</dbReference>
<dbReference type="GO" id="GO:0016787">
    <property type="term" value="F:hydrolase activity"/>
    <property type="evidence" value="ECO:0007669"/>
    <property type="project" value="UniProtKB-KW"/>
</dbReference>
<dbReference type="InterPro" id="IPR000639">
    <property type="entry name" value="Epox_hydrolase-like"/>
</dbReference>
<evidence type="ECO:0000259" key="2">
    <source>
        <dbReference type="Pfam" id="PF00561"/>
    </source>
</evidence>
<organism evidence="3 4">
    <name type="scientific">Thalassotalea euphylliae</name>
    <dbReference type="NCBI Taxonomy" id="1655234"/>
    <lineage>
        <taxon>Bacteria</taxon>
        <taxon>Pseudomonadati</taxon>
        <taxon>Pseudomonadota</taxon>
        <taxon>Gammaproteobacteria</taxon>
        <taxon>Alteromonadales</taxon>
        <taxon>Colwelliaceae</taxon>
        <taxon>Thalassotalea</taxon>
    </lineage>
</organism>
<accession>A0A3E0UG64</accession>
<reference evidence="3 4" key="1">
    <citation type="submission" date="2018-08" db="EMBL/GenBank/DDBJ databases">
        <title>Thalassotalea euphylliae genome.</title>
        <authorList>
            <person name="Summers S."/>
            <person name="Rice S.A."/>
            <person name="Freckelton M.L."/>
            <person name="Nedved B.T."/>
            <person name="Hadfield M.G."/>
        </authorList>
    </citation>
    <scope>NUCLEOTIDE SEQUENCE [LARGE SCALE GENOMIC DNA]</scope>
    <source>
        <strain evidence="3 4">H2</strain>
    </source>
</reference>
<dbReference type="RefSeq" id="WP_116000265.1">
    <property type="nucleotide sequence ID" value="NZ_QUOV01000001.1"/>
</dbReference>
<dbReference type="Gene3D" id="3.40.50.1820">
    <property type="entry name" value="alpha/beta hydrolase"/>
    <property type="match status" value="1"/>
</dbReference>
<dbReference type="InterPro" id="IPR000073">
    <property type="entry name" value="AB_hydrolase_1"/>
</dbReference>
<protein>
    <submittedName>
        <fullName evidence="3">Alpha/beta hydrolase</fullName>
    </submittedName>
</protein>
<dbReference type="InterPro" id="IPR029058">
    <property type="entry name" value="AB_hydrolase_fold"/>
</dbReference>
<sequence>MKNRAVEQSQNAEIKHSYANVSGLKIHYSQCGVQHSDNGVIVFLHGFPEYWGTWRHQLIALGKSYHTIAPDLPGYNLSDKPSNNAFYKIENLIKVLSEFIAQVSNNQPVYLVAHDWGGAIAWPLVAFNQQLVKKLVILNAAHPSTFTREMKYNGEQRLRSGYIHQLISPQAENLLSENQFSYLFEQIMTGLAKDLVTDQLKSEYLAIWQQPGAINGMLQYYRAMPQLAADTKSIGYKDTYARDNSKLSQSNSTTKTESPLTTLEAITIPKIMIKVPTLVLWGAQDQAFVIECLDGLEDYVQDLTIKQFPDNSHWLQHEQPDAITQAIGYFVKNTAQC</sequence>
<dbReference type="PRINTS" id="PR00412">
    <property type="entry name" value="EPOXHYDRLASE"/>
</dbReference>
<name>A0A3E0UG64_9GAMM</name>
<dbReference type="Pfam" id="PF00561">
    <property type="entry name" value="Abhydrolase_1"/>
    <property type="match status" value="1"/>
</dbReference>
<dbReference type="PANTHER" id="PTHR43329">
    <property type="entry name" value="EPOXIDE HYDROLASE"/>
    <property type="match status" value="1"/>
</dbReference>
<evidence type="ECO:0000256" key="1">
    <source>
        <dbReference type="ARBA" id="ARBA00022801"/>
    </source>
</evidence>
<proteinExistence type="predicted"/>
<dbReference type="EMBL" id="QUOV01000001">
    <property type="protein sequence ID" value="REL35593.1"/>
    <property type="molecule type" value="Genomic_DNA"/>
</dbReference>
<dbReference type="OrthoDB" id="5296151at2"/>
<dbReference type="AlphaFoldDB" id="A0A3E0UG64"/>
<comment type="caution">
    <text evidence="3">The sequence shown here is derived from an EMBL/GenBank/DDBJ whole genome shotgun (WGS) entry which is preliminary data.</text>
</comment>